<feature type="domain" description="GW" evidence="8">
    <location>
        <begin position="441"/>
        <end position="520"/>
    </location>
</feature>
<keyword evidence="4" id="KW-0378">Hydrolase</keyword>
<evidence type="ECO:0000256" key="4">
    <source>
        <dbReference type="ARBA" id="ARBA00022801"/>
    </source>
</evidence>
<feature type="signal peptide" evidence="7">
    <location>
        <begin position="1"/>
        <end position="25"/>
    </location>
</feature>
<evidence type="ECO:0000256" key="3">
    <source>
        <dbReference type="ARBA" id="ARBA00022729"/>
    </source>
</evidence>
<accession>A0ABY9KTJ3</accession>
<evidence type="ECO:0000256" key="5">
    <source>
        <dbReference type="ARBA" id="ARBA00023316"/>
    </source>
</evidence>
<proteinExistence type="predicted"/>
<feature type="compositionally biased region" description="Basic and acidic residues" evidence="6">
    <location>
        <begin position="215"/>
        <end position="242"/>
    </location>
</feature>
<keyword evidence="3 7" id="KW-0732">Signal</keyword>
<keyword evidence="2" id="KW-0964">Secreted</keyword>
<name>A0ABY9KTJ3_9BACI</name>
<dbReference type="InterPro" id="IPR002901">
    <property type="entry name" value="MGlyc_endo_b_GlcNAc-like_dom"/>
</dbReference>
<evidence type="ECO:0000313" key="10">
    <source>
        <dbReference type="Proteomes" id="UP001180087"/>
    </source>
</evidence>
<dbReference type="EMBL" id="CP129113">
    <property type="protein sequence ID" value="WLV24156.1"/>
    <property type="molecule type" value="Genomic_DNA"/>
</dbReference>
<evidence type="ECO:0000256" key="7">
    <source>
        <dbReference type="SAM" id="SignalP"/>
    </source>
</evidence>
<evidence type="ECO:0000256" key="6">
    <source>
        <dbReference type="SAM" id="MobiDB-lite"/>
    </source>
</evidence>
<keyword evidence="5" id="KW-0961">Cell wall biogenesis/degradation</keyword>
<protein>
    <submittedName>
        <fullName evidence="9">N-acetylglucosaminidase</fullName>
    </submittedName>
</protein>
<evidence type="ECO:0000256" key="2">
    <source>
        <dbReference type="ARBA" id="ARBA00022525"/>
    </source>
</evidence>
<dbReference type="InterPro" id="IPR038200">
    <property type="entry name" value="GW_dom_sf"/>
</dbReference>
<comment type="subcellular location">
    <subcellularLocation>
        <location evidence="1">Secreted</location>
    </subcellularLocation>
</comment>
<dbReference type="InterPro" id="IPR025987">
    <property type="entry name" value="GW_dom"/>
</dbReference>
<sequence>MKKFVSISSAIAITFGMAVPTSALAAEKPAQNEAIQITDQLNSNHSTTAEDTSAATTEGQFDITDASCLGRISEAGILLYEVPGEEQNAHEADEALLNKSYYITKQTEVNGETYYELQSDLTEEAEKIGWARESDIESFQFEKLEVIDGESVLLIEGAKLYKELPWKGEGAETEEVEANKEQSYVVKTAVKYSGKTWYEAEEQATGAKFWVDAEQTEKSSAQEEASTQKDKTTASAQEDKTASAEQNKPAVEKDTEQKAQVQSLEPKARKATVAKSAKVITPVETATSRLGQISSTNTVIYKEIGNDSTSFKAGSTYTGTAYYIKKQASYGDKTYYLISNKPSSTTGTIGWVASGDIKTYAHTGVDREKKLLRFKGTGVAYTRAWGGPKLLVGSLSSYKGQQFTVNLTEKVGNNIWYRGQLNGRNVWVHSSHLEKAITQSSESATSRLGQLKNANVLIYATAGDESTAKKATTKYTGTSFYIKKQADVDGTLFYLISNRPSSTSGIIGWVKSSDLTSYVHKSYSKKKMSATLKGSGVAYNRAWGGKKNLVYSSLSSLKGADFQINLTETVGKNKWYRGILQGQQVWIHSAHLNLVGQTSNTVKDVTRTYAQYQKTLQQMVDMQMVKNPQTDYRYGLWISGDAFKTVKDGKGTVKSAYNIRRGPGTAYGVQKVANTGEVLPIMASENVNGVVWYQVGVRSGWGTAERYHVEYYMDPSNFLGDLQSSLQFADLSSSAGLDANEVNEKILKGKGILEGRGADFIEASRQYGVNEVYLISHALLETGNGTSSLANGNVYGNTGVKVYNMYGIGAIDSDALNGGIKTAYNNGWDTPRKAIIGGAKFVGENYIYRGQNTLYKMRWDVDYADKNSSVWHQYATDIGWAYKQTSKMYALYSLVDNYKIDLIIPKFN</sequence>
<evidence type="ECO:0000259" key="8">
    <source>
        <dbReference type="PROSITE" id="PS51780"/>
    </source>
</evidence>
<dbReference type="Pfam" id="PF13457">
    <property type="entry name" value="GW"/>
    <property type="match status" value="5"/>
</dbReference>
<dbReference type="Gene3D" id="1.10.530.10">
    <property type="match status" value="1"/>
</dbReference>
<evidence type="ECO:0000313" key="9">
    <source>
        <dbReference type="EMBL" id="WLV24156.1"/>
    </source>
</evidence>
<evidence type="ECO:0000256" key="1">
    <source>
        <dbReference type="ARBA" id="ARBA00004613"/>
    </source>
</evidence>
<dbReference type="Gene3D" id="2.30.30.170">
    <property type="match status" value="5"/>
</dbReference>
<gene>
    <name evidence="9" type="ORF">QR721_10985</name>
</gene>
<reference evidence="9" key="1">
    <citation type="submission" date="2023-06" db="EMBL/GenBank/DDBJ databases">
        <title>A Treasure from Seagulls: Isolation and Description of Aciduricobacillus qingdaonensis gen. nov., sp. nov., a Rare Obligately Uric Acid-utilizing Member in the Family Bacillaceae.</title>
        <authorList>
            <person name="Liu W."/>
            <person name="Wang B."/>
        </authorList>
    </citation>
    <scope>NUCLEOTIDE SEQUENCE</scope>
    <source>
        <strain evidence="9">44XB</strain>
    </source>
</reference>
<keyword evidence="10" id="KW-1185">Reference proteome</keyword>
<dbReference type="RefSeq" id="WP_348026895.1">
    <property type="nucleotide sequence ID" value="NZ_CP129113.1"/>
</dbReference>
<feature type="domain" description="GW" evidence="8">
    <location>
        <begin position="283"/>
        <end position="362"/>
    </location>
</feature>
<feature type="region of interest" description="Disordered" evidence="6">
    <location>
        <begin position="215"/>
        <end position="267"/>
    </location>
</feature>
<organism evidence="9 10">
    <name type="scientific">Aciduricibacillus chroicocephali</name>
    <dbReference type="NCBI Taxonomy" id="3054939"/>
    <lineage>
        <taxon>Bacteria</taxon>
        <taxon>Bacillati</taxon>
        <taxon>Bacillota</taxon>
        <taxon>Bacilli</taxon>
        <taxon>Bacillales</taxon>
        <taxon>Bacillaceae</taxon>
        <taxon>Aciduricibacillus</taxon>
    </lineage>
</organism>
<dbReference type="Proteomes" id="UP001180087">
    <property type="component" value="Chromosome"/>
</dbReference>
<dbReference type="SMART" id="SM00047">
    <property type="entry name" value="LYZ2"/>
    <property type="match status" value="1"/>
</dbReference>
<dbReference type="PROSITE" id="PS51780">
    <property type="entry name" value="GW"/>
    <property type="match status" value="2"/>
</dbReference>
<dbReference type="Pfam" id="PF01832">
    <property type="entry name" value="Glucosaminidase"/>
    <property type="match status" value="1"/>
</dbReference>
<feature type="chain" id="PRO_5045780515" evidence="7">
    <location>
        <begin position="26"/>
        <end position="908"/>
    </location>
</feature>